<proteinExistence type="predicted"/>
<protein>
    <submittedName>
        <fullName evidence="1">Uncharacterized protein</fullName>
    </submittedName>
</protein>
<evidence type="ECO:0000313" key="1">
    <source>
        <dbReference type="EMBL" id="RRT54807.1"/>
    </source>
</evidence>
<accession>A0A426YSW3</accession>
<dbReference type="EMBL" id="AMZH03010411">
    <property type="protein sequence ID" value="RRT54807.1"/>
    <property type="molecule type" value="Genomic_DNA"/>
</dbReference>
<reference evidence="1 2" key="1">
    <citation type="journal article" date="2014" name="Agronomy (Basel)">
        <title>A Draft Genome Sequence for Ensete ventricosum, the Drought-Tolerant Tree Against Hunger.</title>
        <authorList>
            <person name="Harrison J."/>
            <person name="Moore K.A."/>
            <person name="Paszkiewicz K."/>
            <person name="Jones T."/>
            <person name="Grant M."/>
            <person name="Ambacheew D."/>
            <person name="Muzemil S."/>
            <person name="Studholme D.J."/>
        </authorList>
    </citation>
    <scope>NUCLEOTIDE SEQUENCE [LARGE SCALE GENOMIC DNA]</scope>
</reference>
<dbReference type="Proteomes" id="UP000287651">
    <property type="component" value="Unassembled WGS sequence"/>
</dbReference>
<dbReference type="AlphaFoldDB" id="A0A426YSW3"/>
<evidence type="ECO:0000313" key="2">
    <source>
        <dbReference type="Proteomes" id="UP000287651"/>
    </source>
</evidence>
<name>A0A426YSW3_ENSVE</name>
<organism evidence="1 2">
    <name type="scientific">Ensete ventricosum</name>
    <name type="common">Abyssinian banana</name>
    <name type="synonym">Musa ensete</name>
    <dbReference type="NCBI Taxonomy" id="4639"/>
    <lineage>
        <taxon>Eukaryota</taxon>
        <taxon>Viridiplantae</taxon>
        <taxon>Streptophyta</taxon>
        <taxon>Embryophyta</taxon>
        <taxon>Tracheophyta</taxon>
        <taxon>Spermatophyta</taxon>
        <taxon>Magnoliopsida</taxon>
        <taxon>Liliopsida</taxon>
        <taxon>Zingiberales</taxon>
        <taxon>Musaceae</taxon>
        <taxon>Ensete</taxon>
    </lineage>
</organism>
<gene>
    <name evidence="1" type="ORF">B296_00048896</name>
</gene>
<sequence>MSSSPNKSVTSLVGASSFDNDLPITFRLSSRRRRGVEKSSSSSRKVVWIRSLQEGSQPSGPPEASRDLVQMWAAHDCSSVVTPRHLEELRTHFRVPTKVILSVPRGEDHPYHTFYGGFCLSIDALEVWLHLPSPLVAVAFLAF</sequence>
<comment type="caution">
    <text evidence="1">The sequence shown here is derived from an EMBL/GenBank/DDBJ whole genome shotgun (WGS) entry which is preliminary data.</text>
</comment>